<dbReference type="GO" id="GO:0000272">
    <property type="term" value="P:polysaccharide catabolic process"/>
    <property type="evidence" value="ECO:0007669"/>
    <property type="project" value="UniProtKB-KW"/>
</dbReference>
<keyword evidence="8" id="KW-1185">Reference proteome</keyword>
<dbReference type="GO" id="GO:0004553">
    <property type="term" value="F:hydrolase activity, hydrolyzing O-glycosyl compounds"/>
    <property type="evidence" value="ECO:0007669"/>
    <property type="project" value="InterPro"/>
</dbReference>
<evidence type="ECO:0000256" key="3">
    <source>
        <dbReference type="ARBA" id="ARBA00023326"/>
    </source>
</evidence>
<dbReference type="EMBL" id="BLAF01000058">
    <property type="protein sequence ID" value="GES24879.1"/>
    <property type="molecule type" value="Genomic_DNA"/>
</dbReference>
<dbReference type="Gene3D" id="2.60.40.290">
    <property type="match status" value="1"/>
</dbReference>
<keyword evidence="3" id="KW-0119">Carbohydrate metabolism</keyword>
<name>A0A5M3XXY6_9ACTN</name>
<feature type="region of interest" description="Disordered" evidence="4">
    <location>
        <begin position="140"/>
        <end position="163"/>
    </location>
</feature>
<evidence type="ECO:0000256" key="2">
    <source>
        <dbReference type="ARBA" id="ARBA00023295"/>
    </source>
</evidence>
<dbReference type="InterPro" id="IPR001919">
    <property type="entry name" value="CBD2"/>
</dbReference>
<evidence type="ECO:0000313" key="8">
    <source>
        <dbReference type="Proteomes" id="UP000377595"/>
    </source>
</evidence>
<gene>
    <name evidence="7" type="ORF">Aple_077780</name>
</gene>
<dbReference type="InterPro" id="IPR018366">
    <property type="entry name" value="CBM2_CS"/>
</dbReference>
<dbReference type="GO" id="GO:0030247">
    <property type="term" value="F:polysaccharide binding"/>
    <property type="evidence" value="ECO:0007669"/>
    <property type="project" value="UniProtKB-UniRule"/>
</dbReference>
<keyword evidence="5" id="KW-0732">Signal</keyword>
<dbReference type="AlphaFoldDB" id="A0A5M3XXY6"/>
<evidence type="ECO:0000256" key="5">
    <source>
        <dbReference type="SAM" id="SignalP"/>
    </source>
</evidence>
<feature type="compositionally biased region" description="Pro residues" evidence="4">
    <location>
        <begin position="146"/>
        <end position="162"/>
    </location>
</feature>
<comment type="caution">
    <text evidence="7">The sequence shown here is derived from an EMBL/GenBank/DDBJ whole genome shotgun (WGS) entry which is preliminary data.</text>
</comment>
<dbReference type="PROSITE" id="PS00561">
    <property type="entry name" value="CBM2_A"/>
    <property type="match status" value="1"/>
</dbReference>
<dbReference type="Proteomes" id="UP000377595">
    <property type="component" value="Unassembled WGS sequence"/>
</dbReference>
<proteinExistence type="predicted"/>
<accession>A0A5M3XXY6</accession>
<dbReference type="InterPro" id="IPR012291">
    <property type="entry name" value="CBM2_carb-bd_dom_sf"/>
</dbReference>
<dbReference type="SUPFAM" id="SSF55486">
    <property type="entry name" value="Metalloproteases ('zincins'), catalytic domain"/>
    <property type="match status" value="1"/>
</dbReference>
<evidence type="ECO:0000256" key="4">
    <source>
        <dbReference type="SAM" id="MobiDB-lite"/>
    </source>
</evidence>
<dbReference type="SMART" id="SM00637">
    <property type="entry name" value="CBD_II"/>
    <property type="match status" value="1"/>
</dbReference>
<dbReference type="RefSeq" id="WP_246265044.1">
    <property type="nucleotide sequence ID" value="NZ_BLAF01000058.1"/>
</dbReference>
<evidence type="ECO:0000256" key="1">
    <source>
        <dbReference type="ARBA" id="ARBA00022801"/>
    </source>
</evidence>
<feature type="chain" id="PRO_5024454824" evidence="5">
    <location>
        <begin position="33"/>
        <end position="356"/>
    </location>
</feature>
<dbReference type="InterPro" id="IPR008965">
    <property type="entry name" value="CBM2/CBM3_carb-bd_dom_sf"/>
</dbReference>
<keyword evidence="2" id="KW-0326">Glycosidase</keyword>
<organism evidence="7 8">
    <name type="scientific">Acrocarpospora pleiomorpha</name>
    <dbReference type="NCBI Taxonomy" id="90975"/>
    <lineage>
        <taxon>Bacteria</taxon>
        <taxon>Bacillati</taxon>
        <taxon>Actinomycetota</taxon>
        <taxon>Actinomycetes</taxon>
        <taxon>Streptosporangiales</taxon>
        <taxon>Streptosporangiaceae</taxon>
        <taxon>Acrocarpospora</taxon>
    </lineage>
</organism>
<feature type="signal peptide" evidence="5">
    <location>
        <begin position="1"/>
        <end position="32"/>
    </location>
</feature>
<evidence type="ECO:0000313" key="7">
    <source>
        <dbReference type="EMBL" id="GES24879.1"/>
    </source>
</evidence>
<dbReference type="PROSITE" id="PS51173">
    <property type="entry name" value="CBM2"/>
    <property type="match status" value="1"/>
</dbReference>
<reference evidence="7 8" key="1">
    <citation type="submission" date="2019-10" db="EMBL/GenBank/DDBJ databases">
        <title>Whole genome shotgun sequence of Acrocarpospora pleiomorpha NBRC 16267.</title>
        <authorList>
            <person name="Ichikawa N."/>
            <person name="Kimura A."/>
            <person name="Kitahashi Y."/>
            <person name="Komaki H."/>
            <person name="Oguchi A."/>
        </authorList>
    </citation>
    <scope>NUCLEOTIDE SEQUENCE [LARGE SCALE GENOMIC DNA]</scope>
    <source>
        <strain evidence="7 8">NBRC 16267</strain>
    </source>
</reference>
<dbReference type="SUPFAM" id="SSF49384">
    <property type="entry name" value="Carbohydrate-binding domain"/>
    <property type="match status" value="1"/>
</dbReference>
<keyword evidence="3" id="KW-0624">Polysaccharide degradation</keyword>
<dbReference type="PROSITE" id="PS51257">
    <property type="entry name" value="PROKAR_LIPOPROTEIN"/>
    <property type="match status" value="1"/>
</dbReference>
<feature type="domain" description="CBM2" evidence="6">
    <location>
        <begin position="30"/>
        <end position="140"/>
    </location>
</feature>
<sequence>MHQRRLHMGLVAGVLAACLAGAAMGATATAHAAAAGCQVTYTVGTQWGGGFGANVTIKNLGDPLGSWTLRWTFGAGQTISQAWNAGVTQSGSAVTASNASWNGSLATGASTSFGFNGTWNNSSNPVPASFTLNGVTCTGSVTASPSPSPSPSPSASPSPSTPPVRTVRVFWLKPSNVAYDQRYPDGIAKVVQEAQRFFRQQLGKTFTLNNPVVEVVNGDQLQSWYENTPNCGDKYWWSVCNMQAELRRKFGLGAPDSRWINVGEISAEGDGAGGGGGNGWVILSGHDADGAAGINGPMNRWYGGMVHELGHAFGLPDATSTDGTCMSATFYSYPNCTFSQAQKNSILNGRYGSFLS</sequence>
<protein>
    <submittedName>
        <fullName evidence="7">Lectin</fullName>
    </submittedName>
</protein>
<evidence type="ECO:0000259" key="6">
    <source>
        <dbReference type="PROSITE" id="PS51173"/>
    </source>
</evidence>
<keyword evidence="1" id="KW-0378">Hydrolase</keyword>
<dbReference type="Pfam" id="PF00553">
    <property type="entry name" value="CBM_2"/>
    <property type="match status" value="1"/>
</dbReference>